<dbReference type="SUPFAM" id="SSF51338">
    <property type="entry name" value="Composite domain of metallo-dependent hydrolases"/>
    <property type="match status" value="1"/>
</dbReference>
<protein>
    <recommendedName>
        <fullName evidence="5">allantoinase</fullName>
        <ecNumber evidence="5">3.5.2.5</ecNumber>
    </recommendedName>
</protein>
<dbReference type="InterPro" id="IPR011059">
    <property type="entry name" value="Metal-dep_hydrolase_composite"/>
</dbReference>
<dbReference type="GO" id="GO:0005737">
    <property type="term" value="C:cytoplasm"/>
    <property type="evidence" value="ECO:0007669"/>
    <property type="project" value="TreeGrafter"/>
</dbReference>
<reference evidence="10 11" key="1">
    <citation type="submission" date="2018-12" db="EMBL/GenBank/DDBJ databases">
        <authorList>
            <consortium name="Pathogen Informatics"/>
        </authorList>
    </citation>
    <scope>NUCLEOTIDE SEQUENCE [LARGE SCALE GENOMIC DNA]</scope>
    <source>
        <strain evidence="10 11">NCTC10437</strain>
    </source>
</reference>
<dbReference type="Gene3D" id="3.20.20.140">
    <property type="entry name" value="Metal-dependent hydrolases"/>
    <property type="match status" value="1"/>
</dbReference>
<proteinExistence type="inferred from homology"/>
<evidence type="ECO:0000256" key="2">
    <source>
        <dbReference type="ARBA" id="ARBA00004968"/>
    </source>
</evidence>
<dbReference type="EC" id="3.5.2.5" evidence="5"/>
<dbReference type="InterPro" id="IPR032466">
    <property type="entry name" value="Metal_Hydrolase"/>
</dbReference>
<dbReference type="GO" id="GO:0006145">
    <property type="term" value="P:purine nucleobase catabolic process"/>
    <property type="evidence" value="ECO:0007669"/>
    <property type="project" value="TreeGrafter"/>
</dbReference>
<dbReference type="NCBIfam" id="TIGR03178">
    <property type="entry name" value="allantoinase"/>
    <property type="match status" value="1"/>
</dbReference>
<keyword evidence="11" id="KW-1185">Reference proteome</keyword>
<dbReference type="OrthoDB" id="9803027at2"/>
<evidence type="ECO:0000256" key="3">
    <source>
        <dbReference type="ARBA" id="ARBA00010368"/>
    </source>
</evidence>
<dbReference type="SUPFAM" id="SSF51556">
    <property type="entry name" value="Metallo-dependent hydrolases"/>
    <property type="match status" value="1"/>
</dbReference>
<dbReference type="GO" id="GO:0008270">
    <property type="term" value="F:zinc ion binding"/>
    <property type="evidence" value="ECO:0007669"/>
    <property type="project" value="InterPro"/>
</dbReference>
<dbReference type="EMBL" id="LR134356">
    <property type="protein sequence ID" value="VEG53381.1"/>
    <property type="molecule type" value="Genomic_DNA"/>
</dbReference>
<dbReference type="GO" id="GO:0000256">
    <property type="term" value="P:allantoin catabolic process"/>
    <property type="evidence" value="ECO:0007669"/>
    <property type="project" value="InterPro"/>
</dbReference>
<gene>
    <name evidence="10" type="primary">allB</name>
    <name evidence="10" type="ORF">NCTC10437_01928</name>
</gene>
<comment type="subunit">
    <text evidence="4">Homotetramer.</text>
</comment>
<organism evidence="10 11">
    <name type="scientific">Mycolicibacterium aurum</name>
    <name type="common">Mycobacterium aurum</name>
    <dbReference type="NCBI Taxonomy" id="1791"/>
    <lineage>
        <taxon>Bacteria</taxon>
        <taxon>Bacillati</taxon>
        <taxon>Actinomycetota</taxon>
        <taxon>Actinomycetes</taxon>
        <taxon>Mycobacteriales</taxon>
        <taxon>Mycobacteriaceae</taxon>
        <taxon>Mycolicibacterium</taxon>
    </lineage>
</organism>
<evidence type="ECO:0000256" key="7">
    <source>
        <dbReference type="ARBA" id="ARBA00022801"/>
    </source>
</evidence>
<keyword evidence="6" id="KW-0479">Metal-binding</keyword>
<dbReference type="Proteomes" id="UP000279306">
    <property type="component" value="Chromosome"/>
</dbReference>
<feature type="domain" description="Amidohydrolase-related" evidence="9">
    <location>
        <begin position="52"/>
        <end position="424"/>
    </location>
</feature>
<dbReference type="Pfam" id="PF01979">
    <property type="entry name" value="Amidohydro_1"/>
    <property type="match status" value="1"/>
</dbReference>
<evidence type="ECO:0000256" key="8">
    <source>
        <dbReference type="ARBA" id="ARBA00022833"/>
    </source>
</evidence>
<dbReference type="STRING" id="1791.GCA_001049355_01962"/>
<keyword evidence="7 10" id="KW-0378">Hydrolase</keyword>
<dbReference type="KEGG" id="mauu:NCTC10437_01928"/>
<evidence type="ECO:0000313" key="10">
    <source>
        <dbReference type="EMBL" id="VEG53381.1"/>
    </source>
</evidence>
<evidence type="ECO:0000256" key="4">
    <source>
        <dbReference type="ARBA" id="ARBA00011881"/>
    </source>
</evidence>
<dbReference type="InterPro" id="IPR017593">
    <property type="entry name" value="Allantoinase"/>
</dbReference>
<dbReference type="PANTHER" id="PTHR43668">
    <property type="entry name" value="ALLANTOINASE"/>
    <property type="match status" value="1"/>
</dbReference>
<dbReference type="PANTHER" id="PTHR43668:SF2">
    <property type="entry name" value="ALLANTOINASE"/>
    <property type="match status" value="1"/>
</dbReference>
<keyword evidence="8" id="KW-0862">Zinc</keyword>
<dbReference type="GO" id="GO:0050897">
    <property type="term" value="F:cobalt ion binding"/>
    <property type="evidence" value="ECO:0007669"/>
    <property type="project" value="InterPro"/>
</dbReference>
<comment type="cofactor">
    <cofactor evidence="1">
        <name>Zn(2+)</name>
        <dbReference type="ChEBI" id="CHEBI:29105"/>
    </cofactor>
</comment>
<evidence type="ECO:0000256" key="5">
    <source>
        <dbReference type="ARBA" id="ARBA00012863"/>
    </source>
</evidence>
<dbReference type="InterPro" id="IPR050138">
    <property type="entry name" value="DHOase/Allantoinase_Hydrolase"/>
</dbReference>
<evidence type="ECO:0000256" key="1">
    <source>
        <dbReference type="ARBA" id="ARBA00001947"/>
    </source>
</evidence>
<accession>A0A3S4VQY1</accession>
<evidence type="ECO:0000313" key="11">
    <source>
        <dbReference type="Proteomes" id="UP000279306"/>
    </source>
</evidence>
<name>A0A3S4VQY1_MYCAU</name>
<comment type="similarity">
    <text evidence="3">Belongs to the metallo-dependent hydrolases superfamily. Allantoinase family.</text>
</comment>
<comment type="pathway">
    <text evidence="2">Nitrogen metabolism; (S)-allantoin degradation; allantoate from (S)-allantoin: step 1/1.</text>
</comment>
<dbReference type="InterPro" id="IPR006680">
    <property type="entry name" value="Amidohydro-rel"/>
</dbReference>
<evidence type="ECO:0000259" key="9">
    <source>
        <dbReference type="Pfam" id="PF01979"/>
    </source>
</evidence>
<dbReference type="GO" id="GO:0004038">
    <property type="term" value="F:allantoinase activity"/>
    <property type="evidence" value="ECO:0007669"/>
    <property type="project" value="UniProtKB-EC"/>
</dbReference>
<sequence length="432" mass="44783">MDLVLRGDRVLIDGEVRPGSVAVDGGMIVAVGSREADYGGVDVVDIPAPAALLPGFVDTHVHVNDPGTSWEGFATATAAAAAAGITTVVDMPLDSDPVTTSVEALRVKEAAAAGHCHVDVRYWAGVVPGNGGELASLAEAGVLGFKCFLSESGNPNFAHLSPAQFVEAAQRVADLDSILLVHAESHAVLATTPGPAGGRYDTFLQSRPDEAEVDAVTLAVDAARSTGARVHIVHVSSAQTLGIIAEAKRSGLAVTAETCPHYLTFTAETVPEGATEFAACPPIRSSANREQLWAGLANATIDMVVSDHSPCAPELKGGSDFGVAFGGISSLQLGPRAVWTQSRGRGFGLSDLSRWMSANPAAMAGLDDRGSIAVGRRADLCVFDPDVSDVVRGADLLHRHGLTPYDGTTLRGGVLRTWVAGRSVYHRAEVTV</sequence>
<dbReference type="RefSeq" id="WP_048631896.1">
    <property type="nucleotide sequence ID" value="NZ_CVQQ01000005.1"/>
</dbReference>
<dbReference type="AlphaFoldDB" id="A0A3S4VQY1"/>
<evidence type="ECO:0000256" key="6">
    <source>
        <dbReference type="ARBA" id="ARBA00022723"/>
    </source>
</evidence>